<dbReference type="InterPro" id="IPR036865">
    <property type="entry name" value="CRAL-TRIO_dom_sf"/>
</dbReference>
<dbReference type="PROSITE" id="PS50191">
    <property type="entry name" value="CRAL_TRIO"/>
    <property type="match status" value="1"/>
</dbReference>
<dbReference type="InterPro" id="IPR036273">
    <property type="entry name" value="CRAL/TRIO_N_dom_sf"/>
</dbReference>
<dbReference type="Proteomes" id="UP001168821">
    <property type="component" value="Unassembled WGS sequence"/>
</dbReference>
<dbReference type="Gene3D" id="3.40.525.10">
    <property type="entry name" value="CRAL-TRIO lipid binding domain"/>
    <property type="match status" value="1"/>
</dbReference>
<dbReference type="InterPro" id="IPR001251">
    <property type="entry name" value="CRAL-TRIO_dom"/>
</dbReference>
<proteinExistence type="predicted"/>
<dbReference type="SUPFAM" id="SSF46938">
    <property type="entry name" value="CRAL/TRIO N-terminal domain"/>
    <property type="match status" value="1"/>
</dbReference>
<keyword evidence="3" id="KW-1185">Reference proteome</keyword>
<evidence type="ECO:0000313" key="3">
    <source>
        <dbReference type="Proteomes" id="UP001168821"/>
    </source>
</evidence>
<accession>A0AA38MDJ6</accession>
<feature type="domain" description="CRAL-TRIO" evidence="1">
    <location>
        <begin position="152"/>
        <end position="257"/>
    </location>
</feature>
<name>A0AA38MDJ6_9CUCU</name>
<protein>
    <recommendedName>
        <fullName evidence="1">CRAL-TRIO domain-containing protein</fullName>
    </recommendedName>
</protein>
<dbReference type="AlphaFoldDB" id="A0AA38MDJ6"/>
<evidence type="ECO:0000313" key="2">
    <source>
        <dbReference type="EMBL" id="KAJ3652508.1"/>
    </source>
</evidence>
<reference evidence="2" key="1">
    <citation type="journal article" date="2023" name="G3 (Bethesda)">
        <title>Whole genome assemblies of Zophobas morio and Tenebrio molitor.</title>
        <authorList>
            <person name="Kaur S."/>
            <person name="Stinson S.A."/>
            <person name="diCenzo G.C."/>
        </authorList>
    </citation>
    <scope>NUCLEOTIDE SEQUENCE</scope>
    <source>
        <strain evidence="2">QUZm001</strain>
    </source>
</reference>
<comment type="caution">
    <text evidence="2">The sequence shown here is derived from an EMBL/GenBank/DDBJ whole genome shotgun (WGS) entry which is preliminary data.</text>
</comment>
<dbReference type="PANTHER" id="PTHR10174:SF213">
    <property type="entry name" value="CRAL-TRIO DOMAIN-CONTAINING PROTEIN"/>
    <property type="match status" value="1"/>
</dbReference>
<dbReference type="GO" id="GO:0016020">
    <property type="term" value="C:membrane"/>
    <property type="evidence" value="ECO:0007669"/>
    <property type="project" value="TreeGrafter"/>
</dbReference>
<gene>
    <name evidence="2" type="ORF">Zmor_018465</name>
</gene>
<dbReference type="SUPFAM" id="SSF52087">
    <property type="entry name" value="CRAL/TRIO domain"/>
    <property type="match status" value="1"/>
</dbReference>
<evidence type="ECO:0000259" key="1">
    <source>
        <dbReference type="PROSITE" id="PS50191"/>
    </source>
</evidence>
<dbReference type="CDD" id="cd00170">
    <property type="entry name" value="SEC14"/>
    <property type="match status" value="1"/>
</dbReference>
<dbReference type="GO" id="GO:1902936">
    <property type="term" value="F:phosphatidylinositol bisphosphate binding"/>
    <property type="evidence" value="ECO:0007669"/>
    <property type="project" value="TreeGrafter"/>
</dbReference>
<sequence length="293" mass="33860">MSVVLCENKNNMILTYKFESKILVEDRRTTSKNVKEIQQWLTTTCVPNLQIETIALFLIACDNDISATQTTIKNFFRIKSEAPEIFSNRDIDSVILTKTRQVLFACSLPKRLQNTVIHCYKLSETDHRNFVFSDIFKLGVMIVDVSQRYDPPDDLIAIIDMEGLSLMHLTRLKPHIVKSFVDFLQDGMTLKIKNIHVLNTHYVAKKFVAVLKLFMKKALADTLIVHPVGMKMEEFYEKYVPASHLPQEYGGELLSFSMLQEISIQQLRELKPFFEAEDKLIIDYKSAKSQIDK</sequence>
<dbReference type="EMBL" id="JALNTZ010000005">
    <property type="protein sequence ID" value="KAJ3652508.1"/>
    <property type="molecule type" value="Genomic_DNA"/>
</dbReference>
<organism evidence="2 3">
    <name type="scientific">Zophobas morio</name>
    <dbReference type="NCBI Taxonomy" id="2755281"/>
    <lineage>
        <taxon>Eukaryota</taxon>
        <taxon>Metazoa</taxon>
        <taxon>Ecdysozoa</taxon>
        <taxon>Arthropoda</taxon>
        <taxon>Hexapoda</taxon>
        <taxon>Insecta</taxon>
        <taxon>Pterygota</taxon>
        <taxon>Neoptera</taxon>
        <taxon>Endopterygota</taxon>
        <taxon>Coleoptera</taxon>
        <taxon>Polyphaga</taxon>
        <taxon>Cucujiformia</taxon>
        <taxon>Tenebrionidae</taxon>
        <taxon>Zophobas</taxon>
    </lineage>
</organism>
<dbReference type="Pfam" id="PF00650">
    <property type="entry name" value="CRAL_TRIO"/>
    <property type="match status" value="1"/>
</dbReference>
<dbReference type="PANTHER" id="PTHR10174">
    <property type="entry name" value="ALPHA-TOCOPHEROL TRANSFER PROTEIN-RELATED"/>
    <property type="match status" value="1"/>
</dbReference>